<evidence type="ECO:0000259" key="5">
    <source>
        <dbReference type="Pfam" id="PF25876"/>
    </source>
</evidence>
<protein>
    <submittedName>
        <fullName evidence="9">RND transporter</fullName>
    </submittedName>
</protein>
<dbReference type="EMBL" id="LDPZ01000006">
    <property type="protein sequence ID" value="KTQ97813.1"/>
    <property type="molecule type" value="Genomic_DNA"/>
</dbReference>
<evidence type="ECO:0000313" key="9">
    <source>
        <dbReference type="EMBL" id="KTQ97813.1"/>
    </source>
</evidence>
<dbReference type="Pfam" id="PF25876">
    <property type="entry name" value="HH_MFP_RND"/>
    <property type="match status" value="1"/>
</dbReference>
<dbReference type="PANTHER" id="PTHR30158">
    <property type="entry name" value="ACRA/E-RELATED COMPONENT OF DRUG EFFLUX TRANSPORTER"/>
    <property type="match status" value="1"/>
</dbReference>
<accession>A0A175RDE8</accession>
<comment type="similarity">
    <text evidence="2">Belongs to the membrane fusion protein (MFP) (TC 8.A.1) family.</text>
</comment>
<evidence type="ECO:0000256" key="2">
    <source>
        <dbReference type="ARBA" id="ARBA00009477"/>
    </source>
</evidence>
<feature type="coiled-coil region" evidence="3">
    <location>
        <begin position="109"/>
        <end position="174"/>
    </location>
</feature>
<proteinExistence type="inferred from homology"/>
<gene>
    <name evidence="9" type="ORF">NS226_04035</name>
</gene>
<feature type="compositionally biased region" description="Polar residues" evidence="4">
    <location>
        <begin position="437"/>
        <end position="452"/>
    </location>
</feature>
<evidence type="ECO:0000256" key="3">
    <source>
        <dbReference type="SAM" id="Coils"/>
    </source>
</evidence>
<dbReference type="GO" id="GO:0005886">
    <property type="term" value="C:plasma membrane"/>
    <property type="evidence" value="ECO:0007669"/>
    <property type="project" value="TreeGrafter"/>
</dbReference>
<dbReference type="OrthoDB" id="9800613at2"/>
<dbReference type="GO" id="GO:0022857">
    <property type="term" value="F:transmembrane transporter activity"/>
    <property type="evidence" value="ECO:0007669"/>
    <property type="project" value="InterPro"/>
</dbReference>
<organism evidence="9 10">
    <name type="scientific">Aureimonas ureilytica</name>
    <dbReference type="NCBI Taxonomy" id="401562"/>
    <lineage>
        <taxon>Bacteria</taxon>
        <taxon>Pseudomonadati</taxon>
        <taxon>Pseudomonadota</taxon>
        <taxon>Alphaproteobacteria</taxon>
        <taxon>Hyphomicrobiales</taxon>
        <taxon>Aurantimonadaceae</taxon>
        <taxon>Aureimonas</taxon>
    </lineage>
</organism>
<dbReference type="Pfam" id="PF25917">
    <property type="entry name" value="BSH_RND"/>
    <property type="match status" value="1"/>
</dbReference>
<dbReference type="FunFam" id="2.40.420.20:FF:000001">
    <property type="entry name" value="Efflux RND transporter periplasmic adaptor subunit"/>
    <property type="match status" value="1"/>
</dbReference>
<dbReference type="Gene3D" id="2.40.30.170">
    <property type="match status" value="1"/>
</dbReference>
<dbReference type="RefSeq" id="WP_058633880.1">
    <property type="nucleotide sequence ID" value="NZ_LDPZ01000006.1"/>
</dbReference>
<evidence type="ECO:0000259" key="6">
    <source>
        <dbReference type="Pfam" id="PF25917"/>
    </source>
</evidence>
<dbReference type="GO" id="GO:0046677">
    <property type="term" value="P:response to antibiotic"/>
    <property type="evidence" value="ECO:0007669"/>
    <property type="project" value="TreeGrafter"/>
</dbReference>
<name>A0A175RDE8_9HYPH</name>
<dbReference type="InterPro" id="IPR006143">
    <property type="entry name" value="RND_pump_MFP"/>
</dbReference>
<sequence length="464" mass="47981">MRFPARSFYAATALGLLVLAGCQGESKTAAAQGAGGGAPPPTPVGIVEVQPEAIPVTSELPGRIASTRIAEVRPRVGGIVIQRVFEQGSDVQEGDPLFQIDPAMFQVAVESAQAGVARAEAVLTQARQDAQRTQELVSRNTVGSANLETAIATQKQAEADLASARAQLRSAQINLDYATVRAPISGRIGRAIVTEGALVGTTDMTAMATIQQLDPVYADIQQPVSQLQRLREALRTGKLTKLEENVAQVRLRLDDGSDYPYPGRLLFSEATVEETSGQVTLRAEFPNPDDTLLPGLYVRVTVDQGIDAKALAVPNQAIQRDTAGQAFLYLVNGNSTVEQRNVTVVRVVGNRSVISQGLAPGDKVIADGFQKIGPGAPVAPAPWTPVGAAADALTKDGGQTAAVGAGTQKPEAEPTGGAAEPQAQRATPAPGSDAAASGTTNPAPQDAGSQKATAPAGDAPKSAR</sequence>
<evidence type="ECO:0000259" key="7">
    <source>
        <dbReference type="Pfam" id="PF25944"/>
    </source>
</evidence>
<comment type="subcellular location">
    <subcellularLocation>
        <location evidence="1">Cell envelope</location>
    </subcellularLocation>
</comment>
<dbReference type="PATRIC" id="fig|401562.3.peg.4332"/>
<comment type="caution">
    <text evidence="9">The sequence shown here is derived from an EMBL/GenBank/DDBJ whole genome shotgun (WGS) entry which is preliminary data.</text>
</comment>
<dbReference type="Gene3D" id="2.40.50.100">
    <property type="match status" value="1"/>
</dbReference>
<dbReference type="Gene3D" id="1.10.287.470">
    <property type="entry name" value="Helix hairpin bin"/>
    <property type="match status" value="1"/>
</dbReference>
<dbReference type="InterPro" id="IPR058626">
    <property type="entry name" value="MdtA-like_b-barrel"/>
</dbReference>
<feature type="region of interest" description="Disordered" evidence="4">
    <location>
        <begin position="400"/>
        <end position="464"/>
    </location>
</feature>
<dbReference type="InterPro" id="IPR058625">
    <property type="entry name" value="MdtA-like_BSH"/>
</dbReference>
<dbReference type="Gene3D" id="2.40.420.20">
    <property type="match status" value="1"/>
</dbReference>
<dbReference type="Pfam" id="PF25967">
    <property type="entry name" value="RND-MFP_C"/>
    <property type="match status" value="1"/>
</dbReference>
<evidence type="ECO:0000256" key="1">
    <source>
        <dbReference type="ARBA" id="ARBA00004196"/>
    </source>
</evidence>
<evidence type="ECO:0000313" key="10">
    <source>
        <dbReference type="Proteomes" id="UP000078272"/>
    </source>
</evidence>
<dbReference type="Proteomes" id="UP000078272">
    <property type="component" value="Unassembled WGS sequence"/>
</dbReference>
<feature type="domain" description="Multidrug resistance protein MdtA-like beta-barrel" evidence="7">
    <location>
        <begin position="215"/>
        <end position="304"/>
    </location>
</feature>
<dbReference type="PROSITE" id="PS51257">
    <property type="entry name" value="PROKAR_LIPOPROTEIN"/>
    <property type="match status" value="1"/>
</dbReference>
<evidence type="ECO:0000259" key="8">
    <source>
        <dbReference type="Pfam" id="PF25967"/>
    </source>
</evidence>
<dbReference type="AlphaFoldDB" id="A0A175RDE8"/>
<dbReference type="GO" id="GO:0030313">
    <property type="term" value="C:cell envelope"/>
    <property type="evidence" value="ECO:0007669"/>
    <property type="project" value="UniProtKB-SubCell"/>
</dbReference>
<dbReference type="SUPFAM" id="SSF111369">
    <property type="entry name" value="HlyD-like secretion proteins"/>
    <property type="match status" value="1"/>
</dbReference>
<dbReference type="NCBIfam" id="TIGR01730">
    <property type="entry name" value="RND_mfp"/>
    <property type="match status" value="1"/>
</dbReference>
<evidence type="ECO:0000256" key="4">
    <source>
        <dbReference type="SAM" id="MobiDB-lite"/>
    </source>
</evidence>
<dbReference type="Pfam" id="PF25944">
    <property type="entry name" value="Beta-barrel_RND"/>
    <property type="match status" value="1"/>
</dbReference>
<reference evidence="9 10" key="1">
    <citation type="journal article" date="2016" name="Front. Microbiol.">
        <title>Genomic Resource of Rice Seed Associated Bacteria.</title>
        <authorList>
            <person name="Midha S."/>
            <person name="Bansal K."/>
            <person name="Sharma S."/>
            <person name="Kumar N."/>
            <person name="Patil P.P."/>
            <person name="Chaudhry V."/>
            <person name="Patil P.B."/>
        </authorList>
    </citation>
    <scope>NUCLEOTIDE SEQUENCE [LARGE SCALE GENOMIC DNA]</scope>
    <source>
        <strain evidence="9 10">NS226</strain>
    </source>
</reference>
<dbReference type="PANTHER" id="PTHR30158:SF3">
    <property type="entry name" value="MULTIDRUG EFFLUX PUMP SUBUNIT ACRA-RELATED"/>
    <property type="match status" value="1"/>
</dbReference>
<feature type="domain" description="Multidrug resistance protein MdtA-like barrel-sandwich hybrid" evidence="6">
    <location>
        <begin position="68"/>
        <end position="211"/>
    </location>
</feature>
<dbReference type="InterPro" id="IPR058624">
    <property type="entry name" value="MdtA-like_HH"/>
</dbReference>
<dbReference type="STRING" id="401562.NS365_05855"/>
<feature type="domain" description="Multidrug resistance protein MdtA-like C-terminal permuted SH3" evidence="8">
    <location>
        <begin position="310"/>
        <end position="371"/>
    </location>
</feature>
<keyword evidence="3" id="KW-0175">Coiled coil</keyword>
<feature type="domain" description="Multidrug resistance protein MdtA-like alpha-helical hairpin" evidence="5">
    <location>
        <begin position="110"/>
        <end position="178"/>
    </location>
</feature>
<dbReference type="InterPro" id="IPR058627">
    <property type="entry name" value="MdtA-like_C"/>
</dbReference>